<dbReference type="InterPro" id="IPR001673">
    <property type="entry name" value="S_mold_repeat"/>
</dbReference>
<sequence length="1591" mass="173050">MNLMIEGTLNPNAGGRLDLRLGFYLFDPEIEPDGNLGINDVTSLNNFGFAGFNGGGATQDFEVVSDTESRLTYNLVNQNGFVGVYHAYDDPDTPGFIETINLTHLEQLVMGISAPAGTVLKLEVKDIGNVVDFVFLVSQDGSEKFYGIDPALFESSDISQVKEINLVIDGDNPLNGILNLRFGFYESNFVVMPDPTKGLEDITLLDVQNFGTLDSDGQENGVTVVMDQPSSTQLDVTYHVGVENGFAGIFSTYAVPQDLSLLEDLIFGLGAPVDTIVRLELKDQSNVTQSVSFGGFDGIETKYYANFLEHFDQVNLTAITHINWVIFEAENDVIDGTLSLRFGVFPFQATELEPDPNKTGDDLTVLPDEPRVDRTGGSYEGNDVLQLSDTQTDLAYNEITEPGRFGGITIHYDDFSTPQEIETGDLSGLDEIVFGLSGLGTEKLKVEIRDGDDKQIIIPVGQISEDTQYYVIDTSRFNGLIDFSKIAFINFVVDSDLVTEEEGLLHLQIKGLFYDDLSLTPEQEQVRENLVAVQLAYFKPGVGLDPVTHLPYDNVDVDGVPAPMTQLTAIGFYLQILGEAAKGNLDLDLTREEVLTEVVMVLDQLLAYQNSIGWEDTGFLPAFIDLNTGEGGEFVSFADNSNLSLSIAVLTGAAESLTGLSQPEEQLVNDIATKGEAFLDAQGAGYQAFFDPTFNIFHLGYNTTTQGFEHYVDRLATEYRAGVAFVVTKYKDVLPQNATDAWFNLVPVYKTYVDQFTNDIPNLVPYDGGAFQNLWPLLWTQENRIVNISSAIRNFFYTNADYAYRYQIPGFISAAQLPEDTQYIGPLGIPEAAEKNYPPYADVFDIGSLYALASAYPLNPPIVINWLDAVTSQFPHFFSSAGIVDSFRSGSEYARRHIAVDQASFVLGLTGGGGRDLNAYLDNRSLLEDYKSLYDRLHLAISTTNQKAIEPPAVFPDVSLSVMNHFDSEGPIGNAEPRTTSIFGTSVFYEDEVSDFSGHFWKLSQDYDVRGNQFMFVYTSVVSPQSFRIELKDEFGSVFQSFDIQVPGNNELVRLKFELPSDQVFMHLREIAVVTEPNSTGIHSAEFFIHQIHFQFANECFRNPGICDDGNLCNGTETCDAFLGCLPGEPLQCDDGNLCNGTETCDEISGCEQGTPLVCDDNNVCNGTETCDEVLGCQTGTPLSCNDDNVCNGEETCDEVLGCQAGIPLVCDDNSLCTSDSCDSNNGCVFETIVCNDDNLCNGTESCDPFVGCVAGNPLVCDDQNVCNGIEICDAIQGCITGTPLVCNDNNLCNGTESCDAVLGCEAGTPLNCQDGDICTNDVCDPNAGCVFSAVDCNDDNACTLDACFPQIGCQNAVVDNGSACTDSNVCNGTELCQDGICEPGTPLNCDDGTACSVDSCDSALGCQHDFSNCITPPNDSPTDADDGTPTDTPTFIGGGGFSGTIAVANQNNPNSQLTDLLETISSQINSMEPPQRKTPGIFYDRNGGVSPDGRYTEAQYQNVLNDSAQDGFFPVSTEPNRLPTDALPQLPVQTASETVAGHDYAEMPVAAPQESESTLRSPVKKEVNVLAMLKNQLKLLYEWLLKLLYT</sequence>
<dbReference type="Gene3D" id="1.50.10.140">
    <property type="match status" value="1"/>
</dbReference>
<dbReference type="Proteomes" id="UP000230859">
    <property type="component" value="Unassembled WGS sequence"/>
</dbReference>
<protein>
    <submittedName>
        <fullName evidence="1">Uncharacterized protein</fullName>
    </submittedName>
</protein>
<dbReference type="EMBL" id="PCVY01000071">
    <property type="protein sequence ID" value="PIQ85293.1"/>
    <property type="molecule type" value="Genomic_DNA"/>
</dbReference>
<name>A0A2H0LLK3_9BACT</name>
<gene>
    <name evidence="1" type="ORF">COV74_09455</name>
</gene>
<comment type="caution">
    <text evidence="1">The sequence shown here is derived from an EMBL/GenBank/DDBJ whole genome shotgun (WGS) entry which is preliminary data.</text>
</comment>
<organism evidence="1 2">
    <name type="scientific">Candidatus Abzuiibacterium crystallinum</name>
    <dbReference type="NCBI Taxonomy" id="1974748"/>
    <lineage>
        <taxon>Bacteria</taxon>
        <taxon>Pseudomonadati</taxon>
        <taxon>Candidatus Omnitrophota</taxon>
        <taxon>Candidatus Abzuiibacterium</taxon>
    </lineage>
</organism>
<dbReference type="Pfam" id="PF00526">
    <property type="entry name" value="Dicty_CTDC"/>
    <property type="match status" value="4"/>
</dbReference>
<dbReference type="PANTHER" id="PTHR31797">
    <property type="entry name" value="EXTRACELLULAR MATRIX PROTEIN A-RELATED"/>
    <property type="match status" value="1"/>
</dbReference>
<proteinExistence type="predicted"/>
<evidence type="ECO:0000313" key="1">
    <source>
        <dbReference type="EMBL" id="PIQ85293.1"/>
    </source>
</evidence>
<reference evidence="1 2" key="1">
    <citation type="submission" date="2017-09" db="EMBL/GenBank/DDBJ databases">
        <title>Depth-based differentiation of microbial function through sediment-hosted aquifers and enrichment of novel symbionts in the deep terrestrial subsurface.</title>
        <authorList>
            <person name="Probst A.J."/>
            <person name="Ladd B."/>
            <person name="Jarett J.K."/>
            <person name="Geller-Mcgrath D.E."/>
            <person name="Sieber C.M."/>
            <person name="Emerson J.B."/>
            <person name="Anantharaman K."/>
            <person name="Thomas B.C."/>
            <person name="Malmstrom R."/>
            <person name="Stieglmeier M."/>
            <person name="Klingl A."/>
            <person name="Woyke T."/>
            <person name="Ryan C.M."/>
            <person name="Banfield J.F."/>
        </authorList>
    </citation>
    <scope>NUCLEOTIDE SEQUENCE [LARGE SCALE GENOMIC DNA]</scope>
    <source>
        <strain evidence="1">CG11_big_fil_rev_8_21_14_0_20_45_26</strain>
    </source>
</reference>
<evidence type="ECO:0000313" key="2">
    <source>
        <dbReference type="Proteomes" id="UP000230859"/>
    </source>
</evidence>
<accession>A0A2H0LLK3</accession>
<dbReference type="PANTHER" id="PTHR31797:SF6">
    <property type="entry name" value="CHITIN-BINDING TYPE-2 DOMAIN-CONTAINING PROTEIN"/>
    <property type="match status" value="1"/>
</dbReference>
<dbReference type="InterPro" id="IPR052846">
    <property type="entry name" value="ECM-enzyme_regulator"/>
</dbReference>